<dbReference type="OrthoDB" id="5229945at2759"/>
<protein>
    <submittedName>
        <fullName evidence="1">Uncharacterized protein</fullName>
    </submittedName>
</protein>
<name>A0A8H6JTI7_9PEZI</name>
<accession>A0A8H6JTI7</accession>
<keyword evidence="2" id="KW-1185">Reference proteome</keyword>
<gene>
    <name evidence="1" type="ORF">CMUS01_11839</name>
</gene>
<evidence type="ECO:0000313" key="1">
    <source>
        <dbReference type="EMBL" id="KAF6818827.1"/>
    </source>
</evidence>
<comment type="caution">
    <text evidence="1">The sequence shown here is derived from an EMBL/GenBank/DDBJ whole genome shotgun (WGS) entry which is preliminary data.</text>
</comment>
<sequence length="190" mass="20226">PFDDFGRANKSHGLHVLAPASSHINESRLRANGLGLLFWRGDTFATRLGKPRTAPPDDVEDTMPRDVPAETGFGASVAIDTEFNKLVDLATKVRDETLVADALDLVADAAAEASVWSFGMSMGVFLAAEGIALPLRQVISDQSTELNNKLGTADADIAALINNPNVLKYVTAFKANNSIVTAQETRGMDG</sequence>
<dbReference type="Proteomes" id="UP000639643">
    <property type="component" value="Unassembled WGS sequence"/>
</dbReference>
<reference evidence="1" key="1">
    <citation type="journal article" date="2020" name="Phytopathology">
        <title>Genome Sequence Resources of Colletotrichum truncatum, C. plurivorum, C. musicola, and C. sojae: Four Species Pathogenic to Soybean (Glycine max).</title>
        <authorList>
            <person name="Rogerio F."/>
            <person name="Boufleur T.R."/>
            <person name="Ciampi-Guillardi M."/>
            <person name="Sukno S.A."/>
            <person name="Thon M.R."/>
            <person name="Massola Junior N.S."/>
            <person name="Baroncelli R."/>
        </authorList>
    </citation>
    <scope>NUCLEOTIDE SEQUENCE</scope>
    <source>
        <strain evidence="1">LFN0074</strain>
    </source>
</reference>
<dbReference type="EMBL" id="WIGM01000627">
    <property type="protein sequence ID" value="KAF6818827.1"/>
    <property type="molecule type" value="Genomic_DNA"/>
</dbReference>
<organism evidence="1 2">
    <name type="scientific">Colletotrichum musicola</name>
    <dbReference type="NCBI Taxonomy" id="2175873"/>
    <lineage>
        <taxon>Eukaryota</taxon>
        <taxon>Fungi</taxon>
        <taxon>Dikarya</taxon>
        <taxon>Ascomycota</taxon>
        <taxon>Pezizomycotina</taxon>
        <taxon>Sordariomycetes</taxon>
        <taxon>Hypocreomycetidae</taxon>
        <taxon>Glomerellales</taxon>
        <taxon>Glomerellaceae</taxon>
        <taxon>Colletotrichum</taxon>
        <taxon>Colletotrichum orchidearum species complex</taxon>
    </lineage>
</organism>
<feature type="non-terminal residue" evidence="1">
    <location>
        <position position="1"/>
    </location>
</feature>
<dbReference type="AlphaFoldDB" id="A0A8H6JTI7"/>
<proteinExistence type="predicted"/>
<evidence type="ECO:0000313" key="2">
    <source>
        <dbReference type="Proteomes" id="UP000639643"/>
    </source>
</evidence>